<dbReference type="EMBL" id="CAJVPW010052425">
    <property type="protein sequence ID" value="CAG8768160.1"/>
    <property type="molecule type" value="Genomic_DNA"/>
</dbReference>
<name>A0ACA9QXG0_9GLOM</name>
<dbReference type="Proteomes" id="UP000789366">
    <property type="component" value="Unassembled WGS sequence"/>
</dbReference>
<protein>
    <submittedName>
        <fullName evidence="1">10112_t:CDS:1</fullName>
    </submittedName>
</protein>
<proteinExistence type="predicted"/>
<feature type="non-terminal residue" evidence="1">
    <location>
        <position position="65"/>
    </location>
</feature>
<accession>A0ACA9QXG0</accession>
<comment type="caution">
    <text evidence="1">The sequence shown here is derived from an EMBL/GenBank/DDBJ whole genome shotgun (WGS) entry which is preliminary data.</text>
</comment>
<feature type="non-terminal residue" evidence="1">
    <location>
        <position position="1"/>
    </location>
</feature>
<sequence length="65" mass="7710">HLRLYKTKKYPYNASYAKGYDISLTWWNSLELQPTYLQDLVLKILAIVPNSTLCERNFSLLTWLT</sequence>
<reference evidence="1" key="1">
    <citation type="submission" date="2021-06" db="EMBL/GenBank/DDBJ databases">
        <authorList>
            <person name="Kallberg Y."/>
            <person name="Tangrot J."/>
            <person name="Rosling A."/>
        </authorList>
    </citation>
    <scope>NUCLEOTIDE SEQUENCE</scope>
    <source>
        <strain evidence="1">28 12/20/2015</strain>
    </source>
</reference>
<organism evidence="1 2">
    <name type="scientific">Cetraspora pellucida</name>
    <dbReference type="NCBI Taxonomy" id="1433469"/>
    <lineage>
        <taxon>Eukaryota</taxon>
        <taxon>Fungi</taxon>
        <taxon>Fungi incertae sedis</taxon>
        <taxon>Mucoromycota</taxon>
        <taxon>Glomeromycotina</taxon>
        <taxon>Glomeromycetes</taxon>
        <taxon>Diversisporales</taxon>
        <taxon>Gigasporaceae</taxon>
        <taxon>Cetraspora</taxon>
    </lineage>
</organism>
<keyword evidence="2" id="KW-1185">Reference proteome</keyword>
<evidence type="ECO:0000313" key="2">
    <source>
        <dbReference type="Proteomes" id="UP000789366"/>
    </source>
</evidence>
<evidence type="ECO:0000313" key="1">
    <source>
        <dbReference type="EMBL" id="CAG8768160.1"/>
    </source>
</evidence>
<gene>
    <name evidence="1" type="ORF">SPELUC_LOCUS15600</name>
</gene>